<dbReference type="PANTHER" id="PTHR21240">
    <property type="entry name" value="2-AMINO-3-CARBOXYLMUCONATE-6-SEMIALDEHYDE DECARBOXYLASE"/>
    <property type="match status" value="1"/>
</dbReference>
<feature type="domain" description="Amidohydrolase-related" evidence="12">
    <location>
        <begin position="7"/>
        <end position="333"/>
    </location>
</feature>
<evidence type="ECO:0000256" key="4">
    <source>
        <dbReference type="ARBA" id="ARBA00012365"/>
    </source>
</evidence>
<dbReference type="SUPFAM" id="SSF51556">
    <property type="entry name" value="Metallo-dependent hydrolases"/>
    <property type="match status" value="1"/>
</dbReference>
<evidence type="ECO:0000256" key="11">
    <source>
        <dbReference type="RuleBase" id="RU366045"/>
    </source>
</evidence>
<dbReference type="AlphaFoldDB" id="A0A0R3Q890"/>
<name>A0A0R3Q890_9BILA</name>
<evidence type="ECO:0000256" key="2">
    <source>
        <dbReference type="ARBA" id="ARBA00005871"/>
    </source>
</evidence>
<dbReference type="InterPro" id="IPR006680">
    <property type="entry name" value="Amidohydro-rel"/>
</dbReference>
<comment type="similarity">
    <text evidence="2">Belongs to the metallo-dependent hydrolases superfamily. ACMSD family.</text>
</comment>
<dbReference type="InterPro" id="IPR032465">
    <property type="entry name" value="ACMSD"/>
</dbReference>
<evidence type="ECO:0000313" key="13">
    <source>
        <dbReference type="EMBL" id="VDO11245.1"/>
    </source>
</evidence>
<dbReference type="Pfam" id="PF04909">
    <property type="entry name" value="Amidohydro_2"/>
    <property type="match status" value="1"/>
</dbReference>
<dbReference type="STRING" id="42155.A0A0R3Q890"/>
<evidence type="ECO:0000256" key="10">
    <source>
        <dbReference type="ARBA" id="ARBA00031120"/>
    </source>
</evidence>
<dbReference type="GO" id="GO:0001760">
    <property type="term" value="F:aminocarboxymuconate-semialdehyde decarboxylase activity"/>
    <property type="evidence" value="ECO:0007669"/>
    <property type="project" value="UniProtKB-UniRule"/>
</dbReference>
<evidence type="ECO:0000256" key="7">
    <source>
        <dbReference type="ARBA" id="ARBA00022793"/>
    </source>
</evidence>
<evidence type="ECO:0000313" key="14">
    <source>
        <dbReference type="Proteomes" id="UP000280834"/>
    </source>
</evidence>
<reference evidence="15" key="1">
    <citation type="submission" date="2017-02" db="UniProtKB">
        <authorList>
            <consortium name="WormBaseParasite"/>
        </authorList>
    </citation>
    <scope>IDENTIFICATION</scope>
</reference>
<keyword evidence="8" id="KW-0862">Zinc</keyword>
<dbReference type="GO" id="GO:0016787">
    <property type="term" value="F:hydrolase activity"/>
    <property type="evidence" value="ECO:0007669"/>
    <property type="project" value="InterPro"/>
</dbReference>
<evidence type="ECO:0000256" key="8">
    <source>
        <dbReference type="ARBA" id="ARBA00022833"/>
    </source>
</evidence>
<dbReference type="GO" id="GO:0046872">
    <property type="term" value="F:metal ion binding"/>
    <property type="evidence" value="ECO:0007669"/>
    <property type="project" value="UniProtKB-KW"/>
</dbReference>
<comment type="catalytic activity">
    <reaction evidence="11">
        <text>2-amino-3-carboxymuconate 6-semialdehyde + H(+) = 2-aminomuconate 6-semialdehyde + CO2</text>
        <dbReference type="Rhea" id="RHEA:16557"/>
        <dbReference type="ChEBI" id="CHEBI:15378"/>
        <dbReference type="ChEBI" id="CHEBI:16526"/>
        <dbReference type="ChEBI" id="CHEBI:77634"/>
        <dbReference type="ChEBI" id="CHEBI:77803"/>
        <dbReference type="EC" id="4.1.1.45"/>
    </reaction>
</comment>
<evidence type="ECO:0000256" key="6">
    <source>
        <dbReference type="ARBA" id="ARBA00022723"/>
    </source>
</evidence>
<dbReference type="Proteomes" id="UP000280834">
    <property type="component" value="Unassembled WGS sequence"/>
</dbReference>
<dbReference type="WBParaSite" id="BTMF_0000254801-mRNA-1">
    <property type="protein sequence ID" value="BTMF_0000254801-mRNA-1"/>
    <property type="gene ID" value="BTMF_0000254801"/>
</dbReference>
<dbReference type="Gene3D" id="3.20.20.140">
    <property type="entry name" value="Metal-dependent hydrolases"/>
    <property type="match status" value="1"/>
</dbReference>
<organism evidence="15">
    <name type="scientific">Brugia timori</name>
    <dbReference type="NCBI Taxonomy" id="42155"/>
    <lineage>
        <taxon>Eukaryota</taxon>
        <taxon>Metazoa</taxon>
        <taxon>Ecdysozoa</taxon>
        <taxon>Nematoda</taxon>
        <taxon>Chromadorea</taxon>
        <taxon>Rhabditida</taxon>
        <taxon>Spirurina</taxon>
        <taxon>Spiruromorpha</taxon>
        <taxon>Filarioidea</taxon>
        <taxon>Onchocercidae</taxon>
        <taxon>Brugia</taxon>
    </lineage>
</organism>
<evidence type="ECO:0000256" key="9">
    <source>
        <dbReference type="ARBA" id="ARBA00023239"/>
    </source>
</evidence>
<protein>
    <recommendedName>
        <fullName evidence="5 11">2-amino-3-carboxymuconate-6-semialdehyde decarboxylase</fullName>
        <ecNumber evidence="4 11">4.1.1.45</ecNumber>
    </recommendedName>
    <alternativeName>
        <fullName evidence="10 11">Picolinate carboxylase</fullName>
    </alternativeName>
</protein>
<dbReference type="UniPathway" id="UPA00270"/>
<reference evidence="13 14" key="2">
    <citation type="submission" date="2018-11" db="EMBL/GenBank/DDBJ databases">
        <authorList>
            <consortium name="Pathogen Informatics"/>
        </authorList>
    </citation>
    <scope>NUCLEOTIDE SEQUENCE [LARGE SCALE GENOMIC DNA]</scope>
</reference>
<evidence type="ECO:0000256" key="1">
    <source>
        <dbReference type="ARBA" id="ARBA00005079"/>
    </source>
</evidence>
<evidence type="ECO:0000256" key="3">
    <source>
        <dbReference type="ARBA" id="ARBA00011245"/>
    </source>
</evidence>
<dbReference type="EMBL" id="UZAG01001427">
    <property type="protein sequence ID" value="VDO11245.1"/>
    <property type="molecule type" value="Genomic_DNA"/>
</dbReference>
<keyword evidence="6" id="KW-0479">Metal-binding</keyword>
<dbReference type="EC" id="4.1.1.45" evidence="4 11"/>
<dbReference type="GO" id="GO:0005829">
    <property type="term" value="C:cytosol"/>
    <property type="evidence" value="ECO:0007669"/>
    <property type="project" value="UniProtKB-UniRule"/>
</dbReference>
<evidence type="ECO:0000259" key="12">
    <source>
        <dbReference type="Pfam" id="PF04909"/>
    </source>
</evidence>
<sequence length="340" mass="37225">MSASTIIDVHTHVVPEEFPPYIGHRLGARWPSMAPAHACHQHVMLNGRVYRTVSHQCWDCAVRLADMEAMQVGRQVLSPMPELLSYWLDGDDAQVLARYLNEQIAAMVQRAPERFSGLGTVPLQDVDRAIAELDHAVHGLGLAGVEIGSNIDGVALGDARLLPFFQAAERWGVAVFVHALRPAGMERLVGPPILEQVLAFPGEVGLAAASLLTGGTLQACPRLRIAFSHGGGTLAMLLPRLQFGWETFPALRERMAVPPVEAARFIYVDDLVYDATAIEHLVRTFGATQVMVGSDYPFAIMDRHPAERLGALPFDGPTRRRLSQENAEHWLGLRAARTEG</sequence>
<keyword evidence="7 11" id="KW-0210">Decarboxylase</keyword>
<comment type="subunit">
    <text evidence="3 11">Monomer.</text>
</comment>
<evidence type="ECO:0000256" key="5">
    <source>
        <dbReference type="ARBA" id="ARBA00021214"/>
    </source>
</evidence>
<dbReference type="InterPro" id="IPR032466">
    <property type="entry name" value="Metal_Hydrolase"/>
</dbReference>
<comment type="pathway">
    <text evidence="1 11">Secondary metabolite metabolism; quinolate metabolism.</text>
</comment>
<keyword evidence="9 11" id="KW-0456">Lyase</keyword>
<dbReference type="PANTHER" id="PTHR21240:SF27">
    <property type="entry name" value="2-AMINO-3-CARBOXYMUCONATE-6-SEMIALDEHYDE DECARBOXYLASE"/>
    <property type="match status" value="1"/>
</dbReference>
<gene>
    <name evidence="13" type="ORF">BTMF_LOCUS1872</name>
</gene>
<keyword evidence="14" id="KW-1185">Reference proteome</keyword>
<dbReference type="GO" id="GO:0019748">
    <property type="term" value="P:secondary metabolic process"/>
    <property type="evidence" value="ECO:0007669"/>
    <property type="project" value="TreeGrafter"/>
</dbReference>
<evidence type="ECO:0000313" key="15">
    <source>
        <dbReference type="WBParaSite" id="BTMF_0000254801-mRNA-1"/>
    </source>
</evidence>
<proteinExistence type="inferred from homology"/>
<accession>A0A0R3Q890</accession>
<comment type="function">
    <text evidence="11">Converts alpha-amino-beta-carboxymuconate-epsilon-semialdehyde (ACMS) to alpha-aminomuconate semialdehyde (AMS).</text>
</comment>
<dbReference type="GO" id="GO:1904985">
    <property type="term" value="P:negative regulation of quinolinate biosynthetic process"/>
    <property type="evidence" value="ECO:0007669"/>
    <property type="project" value="UniProtKB-UniRule"/>
</dbReference>